<comment type="caution">
    <text evidence="3">The sequence shown here is derived from an EMBL/GenBank/DDBJ whole genome shotgun (WGS) entry which is preliminary data.</text>
</comment>
<dbReference type="Pfam" id="PF11951">
    <property type="entry name" value="Fungal_trans_2"/>
    <property type="match status" value="1"/>
</dbReference>
<sequence length="463" mass="50689">MALGKQSPDLLEIFVRTLAPFSAALDGNAESSNAYIKYFVPWCQQNTLLTHIATYTAACFLSETGQLDRQVTMEHKSQAINMLNETLWTDFSSNDGTVAAHTQLILNEWYWGGGTDLGAHVRGLREMVRLRGGFRNLGLHGLIAKMAITADLSIALSYEATPVLQSGRQIEPLENTKVPLRLALNTPLVSTLPRFADCAQALKLDPATAAVLDDMRFLISAVLALPDDPSQKELQKINTTSAWLHNRTSALPEFSPRRPHPAARSSTAPSIIVTDIEADFGPASEPSSISARRGSWHSVQSTHSTHSAASSDQAYSDQSADDRLPHHHPLQPSQMSTSSSSSPDPPDYLYQSVRLAAILYSRAIMQRQPFSSVVEQADFLLLWSTMWRVPLTAWKGVLGVFNWIIAALAPVAARDSQRHGRFVKSMLANSLLQIGIDNWELARGVIEASGRLQGWLGGRGGTE</sequence>
<feature type="compositionally biased region" description="Low complexity" evidence="2">
    <location>
        <begin position="301"/>
        <end position="318"/>
    </location>
</feature>
<evidence type="ECO:0000313" key="3">
    <source>
        <dbReference type="EMBL" id="KAJ9150063.1"/>
    </source>
</evidence>
<evidence type="ECO:0000256" key="2">
    <source>
        <dbReference type="SAM" id="MobiDB-lite"/>
    </source>
</evidence>
<proteinExistence type="predicted"/>
<keyword evidence="1" id="KW-0539">Nucleus</keyword>
<dbReference type="InterPro" id="IPR021858">
    <property type="entry name" value="Fun_TF"/>
</dbReference>
<feature type="region of interest" description="Disordered" evidence="2">
    <location>
        <begin position="282"/>
        <end position="345"/>
    </location>
</feature>
<dbReference type="PANTHER" id="PTHR37540:SF9">
    <property type="entry name" value="ZN(2)-C6 FUNGAL-TYPE DOMAIN-CONTAINING PROTEIN"/>
    <property type="match status" value="1"/>
</dbReference>
<feature type="compositionally biased region" description="Low complexity" evidence="2">
    <location>
        <begin position="330"/>
        <end position="345"/>
    </location>
</feature>
<accession>A0AA38VW16</accession>
<keyword evidence="4" id="KW-1185">Reference proteome</keyword>
<reference evidence="3" key="1">
    <citation type="submission" date="2022-07" db="EMBL/GenBank/DDBJ databases">
        <title>Fungi with potential for degradation of polypropylene.</title>
        <authorList>
            <person name="Gostincar C."/>
        </authorList>
    </citation>
    <scope>NUCLEOTIDE SEQUENCE</scope>
    <source>
        <strain evidence="3">EXF-13287</strain>
    </source>
</reference>
<dbReference type="PANTHER" id="PTHR37540">
    <property type="entry name" value="TRANSCRIPTION FACTOR (ACR-2), PUTATIVE-RELATED-RELATED"/>
    <property type="match status" value="1"/>
</dbReference>
<dbReference type="Proteomes" id="UP001174691">
    <property type="component" value="Unassembled WGS sequence"/>
</dbReference>
<evidence type="ECO:0000256" key="1">
    <source>
        <dbReference type="ARBA" id="ARBA00023242"/>
    </source>
</evidence>
<organism evidence="3 4">
    <name type="scientific">Coniochaeta hoffmannii</name>
    <dbReference type="NCBI Taxonomy" id="91930"/>
    <lineage>
        <taxon>Eukaryota</taxon>
        <taxon>Fungi</taxon>
        <taxon>Dikarya</taxon>
        <taxon>Ascomycota</taxon>
        <taxon>Pezizomycotina</taxon>
        <taxon>Sordariomycetes</taxon>
        <taxon>Sordariomycetidae</taxon>
        <taxon>Coniochaetales</taxon>
        <taxon>Coniochaetaceae</taxon>
        <taxon>Coniochaeta</taxon>
    </lineage>
</organism>
<evidence type="ECO:0000313" key="4">
    <source>
        <dbReference type="Proteomes" id="UP001174691"/>
    </source>
</evidence>
<protein>
    <submittedName>
        <fullName evidence="3">Oleate activated transcription factor 3</fullName>
    </submittedName>
</protein>
<gene>
    <name evidence="3" type="ORF">NKR19_g5471</name>
</gene>
<name>A0AA38VW16_9PEZI</name>
<dbReference type="EMBL" id="JANBVN010000075">
    <property type="protein sequence ID" value="KAJ9150063.1"/>
    <property type="molecule type" value="Genomic_DNA"/>
</dbReference>
<dbReference type="AlphaFoldDB" id="A0AA38VW16"/>